<protein>
    <submittedName>
        <fullName evidence="1">Uncharacterized protein</fullName>
    </submittedName>
</protein>
<comment type="caution">
    <text evidence="1">The sequence shown here is derived from an EMBL/GenBank/DDBJ whole genome shotgun (WGS) entry which is preliminary data.</text>
</comment>
<dbReference type="EMBL" id="LLXH01000021">
    <property type="protein sequence ID" value="PKC75498.1"/>
    <property type="molecule type" value="Genomic_DNA"/>
</dbReference>
<accession>A0A2N0SIX4</accession>
<dbReference type="Proteomes" id="UP000232688">
    <property type="component" value="Unassembled WGS sequence"/>
</dbReference>
<organism evidence="1 2">
    <name type="scientific">Rhizophagus irregularis</name>
    <dbReference type="NCBI Taxonomy" id="588596"/>
    <lineage>
        <taxon>Eukaryota</taxon>
        <taxon>Fungi</taxon>
        <taxon>Fungi incertae sedis</taxon>
        <taxon>Mucoromycota</taxon>
        <taxon>Glomeromycotina</taxon>
        <taxon>Glomeromycetes</taxon>
        <taxon>Glomerales</taxon>
        <taxon>Glomeraceae</taxon>
        <taxon>Rhizophagus</taxon>
    </lineage>
</organism>
<evidence type="ECO:0000313" key="1">
    <source>
        <dbReference type="EMBL" id="PKC75498.1"/>
    </source>
</evidence>
<proteinExistence type="predicted"/>
<dbReference type="AlphaFoldDB" id="A0A2N0SIX4"/>
<name>A0A2N0SIX4_9GLOM</name>
<reference evidence="1 2" key="1">
    <citation type="submission" date="2017-10" db="EMBL/GenBank/DDBJ databases">
        <title>Extensive intraspecific genome diversity in a model arbuscular mycorrhizal fungus.</title>
        <authorList>
            <person name="Chen E.C.H."/>
            <person name="Morin E."/>
            <person name="Baudet D."/>
            <person name="Noel J."/>
            <person name="Ndikumana S."/>
            <person name="Charron P."/>
            <person name="St-Onge C."/>
            <person name="Giorgi J."/>
            <person name="Grigoriev I.V."/>
            <person name="Roux C."/>
            <person name="Martin F.M."/>
            <person name="Corradi N."/>
        </authorList>
    </citation>
    <scope>NUCLEOTIDE SEQUENCE [LARGE SCALE GENOMIC DNA]</scope>
    <source>
        <strain evidence="1 2">A1</strain>
    </source>
</reference>
<gene>
    <name evidence="1" type="ORF">RhiirA1_448684</name>
</gene>
<evidence type="ECO:0000313" key="2">
    <source>
        <dbReference type="Proteomes" id="UP000232688"/>
    </source>
</evidence>
<reference evidence="1 2" key="2">
    <citation type="submission" date="2017-10" db="EMBL/GenBank/DDBJ databases">
        <title>Genome analyses suggest a sexual origin of heterokaryosis in a supposedly ancient asexual fungus.</title>
        <authorList>
            <person name="Corradi N."/>
            <person name="Sedzielewska K."/>
            <person name="Noel J."/>
            <person name="Charron P."/>
            <person name="Farinelli L."/>
            <person name="Marton T."/>
            <person name="Kruger M."/>
            <person name="Pelin A."/>
            <person name="Brachmann A."/>
            <person name="Corradi N."/>
        </authorList>
    </citation>
    <scope>NUCLEOTIDE SEQUENCE [LARGE SCALE GENOMIC DNA]</scope>
    <source>
        <strain evidence="1 2">A1</strain>
    </source>
</reference>
<dbReference type="VEuPathDB" id="FungiDB:RhiirA1_448684"/>
<sequence length="108" mass="13015">MLLREEALVAKDNRIIHLEDMDVKNRILERYDEYRRNNRRWTVRYNNDTERWRRMSNGCIRQAQHLKGQFRASQIHINNLQQIFVLQNPNMATIQDITITLAPHLAAM</sequence>